<dbReference type="InterPro" id="IPR010620">
    <property type="entry name" value="SBBP_repeat"/>
</dbReference>
<keyword evidence="4" id="KW-0597">Phosphoprotein</keyword>
<dbReference type="GO" id="GO:0043161">
    <property type="term" value="P:proteasome-mediated ubiquitin-dependent protein catabolic process"/>
    <property type="evidence" value="ECO:0000318"/>
    <property type="project" value="GO_Central"/>
</dbReference>
<feature type="compositionally biased region" description="Polar residues" evidence="11">
    <location>
        <begin position="321"/>
        <end position="332"/>
    </location>
</feature>
<dbReference type="PROSITE" id="PS50119">
    <property type="entry name" value="ZF_BBOX"/>
    <property type="match status" value="1"/>
</dbReference>
<evidence type="ECO:0000256" key="9">
    <source>
        <dbReference type="PROSITE-ProRule" id="PRU00024"/>
    </source>
</evidence>
<reference evidence="14" key="1">
    <citation type="journal article" date="2020" name="Nat. Ecol. Evol.">
        <title>Deeply conserved synteny resolves early events in vertebrate evolution.</title>
        <authorList>
            <person name="Simakov O."/>
            <person name="Marletaz F."/>
            <person name="Yue J.X."/>
            <person name="O'Connell B."/>
            <person name="Jenkins J."/>
            <person name="Brandt A."/>
            <person name="Calef R."/>
            <person name="Tung C.H."/>
            <person name="Huang T.K."/>
            <person name="Schmutz J."/>
            <person name="Satoh N."/>
            <person name="Yu J.K."/>
            <person name="Putnam N.H."/>
            <person name="Green R.E."/>
            <person name="Rokhsar D.S."/>
        </authorList>
    </citation>
    <scope>NUCLEOTIDE SEQUENCE [LARGE SCALE GENOMIC DNA]</scope>
    <source>
        <strain evidence="14">S238N-H82</strain>
    </source>
</reference>
<evidence type="ECO:0000256" key="8">
    <source>
        <dbReference type="ARBA" id="ARBA00022833"/>
    </source>
</evidence>
<dbReference type="PANTHER" id="PTHR24104">
    <property type="entry name" value="E3 UBIQUITIN-PROTEIN LIGASE NHLRC1-RELATED"/>
    <property type="match status" value="1"/>
</dbReference>
<evidence type="ECO:0000256" key="3">
    <source>
        <dbReference type="ARBA" id="ARBA00012483"/>
    </source>
</evidence>
<dbReference type="Gene3D" id="2.120.10.30">
    <property type="entry name" value="TolB, C-terminal domain"/>
    <property type="match status" value="1"/>
</dbReference>
<evidence type="ECO:0000256" key="5">
    <source>
        <dbReference type="ARBA" id="ARBA00022723"/>
    </source>
</evidence>
<dbReference type="RefSeq" id="XP_035677703.1">
    <property type="nucleotide sequence ID" value="XM_035821810.1"/>
</dbReference>
<dbReference type="Proteomes" id="UP000001554">
    <property type="component" value="Chromosome 5"/>
</dbReference>
<dbReference type="SUPFAM" id="SSF57850">
    <property type="entry name" value="RING/U-box"/>
    <property type="match status" value="1"/>
</dbReference>
<comment type="similarity">
    <text evidence="2">Belongs to the TRIM/RBCC family.</text>
</comment>
<dbReference type="GO" id="GO:0000209">
    <property type="term" value="P:protein polyubiquitination"/>
    <property type="evidence" value="ECO:0000318"/>
    <property type="project" value="GO_Central"/>
</dbReference>
<comment type="catalytic activity">
    <reaction evidence="1">
        <text>S-ubiquitinyl-[E2 ubiquitin-conjugating enzyme]-L-cysteine + [acceptor protein]-L-lysine = [E2 ubiquitin-conjugating enzyme]-L-cysteine + N(6)-ubiquitinyl-[acceptor protein]-L-lysine.</text>
        <dbReference type="EC" id="2.3.2.27"/>
    </reaction>
</comment>
<sequence length="623" mass="69656">MAEGVKSHLCGKLREELCCRICLELFYMPKVLPCKHTFCQDCLLDWAEGQECFKCPVCHIWAGPPTEGVPDLPDDKLVENLCEQIRMQAAVMEETAEQPHLTHRCNNHPQEELNLYCKDCHKAICIKCLEKVHQGHRTENLEKTLEGRIMEEQGLIAEGRSVLETYCDFVISLRGTEKQLEEQRQQTEHYITQAYNQSMQKLREAKDDTLSKVEKKYNQNLDSIQSQRNGILADLSELSAACDSAENNIQQGRMAIFEQDNGLIQVVGKHRDRAAPSPLPTDVAVFQPADLSSVVQTLGQLTIQPLQSALLTEEAHRQEPIGNSDSEIQSPNLPKRLTFGGKGVKKGKFTRPLGVAVSEDGHIFVADCGNNRIQVFDLQGTFMHSMVTSLSGHGRKTKGFLRQRTRHRYNEVMSPHDVAIDGDGNLWVVGDTDSSDFAVEYTTQGNMLTKIELQKTRACRGIAVDKTRDCILVTQTVGTYLQQGVVLEFRPDGTLVKMVGKQQGMNHPQYMAVDREGNIFVSDFFHDCVYVYDNSGNFQFKFGDGASSGHRLKYPRGICTDLSGNIIVADSRNGCLQVFDKTGKFLKSITTDSSGPSAVAMATQGHLVVTDEQEDTVTIFEHF</sequence>
<dbReference type="InterPro" id="IPR001258">
    <property type="entry name" value="NHL_repeat"/>
</dbReference>
<gene>
    <name evidence="15" type="primary">LOC118416642</name>
</gene>
<keyword evidence="5" id="KW-0479">Metal-binding</keyword>
<dbReference type="OMA" id="HIFVADC"/>
<keyword evidence="8" id="KW-0862">Zinc</keyword>
<organism evidence="14 15">
    <name type="scientific">Branchiostoma floridae</name>
    <name type="common">Florida lancelet</name>
    <name type="synonym">Amphioxus</name>
    <dbReference type="NCBI Taxonomy" id="7739"/>
    <lineage>
        <taxon>Eukaryota</taxon>
        <taxon>Metazoa</taxon>
        <taxon>Chordata</taxon>
        <taxon>Cephalochordata</taxon>
        <taxon>Leptocardii</taxon>
        <taxon>Amphioxiformes</taxon>
        <taxon>Branchiostomatidae</taxon>
        <taxon>Branchiostoma</taxon>
    </lineage>
</organism>
<dbReference type="PANTHER" id="PTHR24104:SF50">
    <property type="entry name" value="SMP-30_GLUCONOLACTONASE_LRE-LIKE REGION DOMAIN-CONTAINING PROTEIN"/>
    <property type="match status" value="1"/>
</dbReference>
<feature type="repeat" description="NHL" evidence="10">
    <location>
        <begin position="539"/>
        <end position="582"/>
    </location>
</feature>
<keyword evidence="6" id="KW-0677">Repeat</keyword>
<keyword evidence="14" id="KW-1185">Reference proteome</keyword>
<dbReference type="SMART" id="SM00184">
    <property type="entry name" value="RING"/>
    <property type="match status" value="1"/>
</dbReference>
<feature type="domain" description="B box-type" evidence="13">
    <location>
        <begin position="105"/>
        <end position="141"/>
    </location>
</feature>
<name>A0A9J7L8P3_BRAFL</name>
<evidence type="ECO:0000256" key="11">
    <source>
        <dbReference type="SAM" id="MobiDB-lite"/>
    </source>
</evidence>
<evidence type="ECO:0000256" key="7">
    <source>
        <dbReference type="ARBA" id="ARBA00022771"/>
    </source>
</evidence>
<protein>
    <recommendedName>
        <fullName evidence="3">RING-type E3 ubiquitin transferase</fullName>
        <ecNumber evidence="3">2.3.2.27</ecNumber>
    </recommendedName>
</protein>
<dbReference type="FunFam" id="2.40.10.500:FF:000001">
    <property type="entry name" value="tripartite motif-containing protein 3-like"/>
    <property type="match status" value="1"/>
</dbReference>
<dbReference type="PROSITE" id="PS00518">
    <property type="entry name" value="ZF_RING_1"/>
    <property type="match status" value="1"/>
</dbReference>
<reference evidence="15" key="2">
    <citation type="submission" date="2025-08" db="UniProtKB">
        <authorList>
            <consortium name="RefSeq"/>
        </authorList>
    </citation>
    <scope>IDENTIFICATION</scope>
    <source>
        <strain evidence="15">S238N-H82</strain>
        <tissue evidence="15">Testes</tissue>
    </source>
</reference>
<dbReference type="GO" id="GO:0008270">
    <property type="term" value="F:zinc ion binding"/>
    <property type="evidence" value="ECO:0007669"/>
    <property type="project" value="UniProtKB-KW"/>
</dbReference>
<dbReference type="SMART" id="SM00336">
    <property type="entry name" value="BBOX"/>
    <property type="match status" value="1"/>
</dbReference>
<proteinExistence type="inferred from homology"/>
<dbReference type="PROSITE" id="PS51125">
    <property type="entry name" value="NHL"/>
    <property type="match status" value="2"/>
</dbReference>
<dbReference type="Gene3D" id="3.30.160.60">
    <property type="entry name" value="Classic Zinc Finger"/>
    <property type="match status" value="1"/>
</dbReference>
<dbReference type="InterPro" id="IPR013083">
    <property type="entry name" value="Znf_RING/FYVE/PHD"/>
</dbReference>
<evidence type="ECO:0000313" key="15">
    <source>
        <dbReference type="RefSeq" id="XP_035677703.1"/>
    </source>
</evidence>
<evidence type="ECO:0000256" key="2">
    <source>
        <dbReference type="ARBA" id="ARBA00008518"/>
    </source>
</evidence>
<dbReference type="SUPFAM" id="SSF57845">
    <property type="entry name" value="B-box zinc-binding domain"/>
    <property type="match status" value="1"/>
</dbReference>
<dbReference type="PROSITE" id="PS50089">
    <property type="entry name" value="ZF_RING_2"/>
    <property type="match status" value="1"/>
</dbReference>
<dbReference type="AlphaFoldDB" id="A0A9J7L8P3"/>
<accession>A0A9J7L8P3</accession>
<dbReference type="EC" id="2.3.2.27" evidence="3"/>
<feature type="repeat" description="NHL" evidence="10">
    <location>
        <begin position="339"/>
        <end position="379"/>
    </location>
</feature>
<dbReference type="CDD" id="cd19756">
    <property type="entry name" value="Bbox2"/>
    <property type="match status" value="1"/>
</dbReference>
<keyword evidence="7 9" id="KW-0863">Zinc-finger</keyword>
<dbReference type="KEGG" id="bfo:118416642"/>
<dbReference type="InterPro" id="IPR001841">
    <property type="entry name" value="Znf_RING"/>
</dbReference>
<dbReference type="InterPro" id="IPR027370">
    <property type="entry name" value="Znf-RING_euk"/>
</dbReference>
<dbReference type="Pfam" id="PF06739">
    <property type="entry name" value="SBBP"/>
    <property type="match status" value="1"/>
</dbReference>
<dbReference type="Pfam" id="PF00643">
    <property type="entry name" value="zf-B_box"/>
    <property type="match status" value="1"/>
</dbReference>
<feature type="region of interest" description="Disordered" evidence="11">
    <location>
        <begin position="314"/>
        <end position="341"/>
    </location>
</feature>
<dbReference type="InterPro" id="IPR000315">
    <property type="entry name" value="Znf_B-box"/>
</dbReference>
<dbReference type="Gene3D" id="3.30.40.10">
    <property type="entry name" value="Zinc/RING finger domain, C3HC4 (zinc finger)"/>
    <property type="match status" value="1"/>
</dbReference>
<dbReference type="OrthoDB" id="6105938at2759"/>
<evidence type="ECO:0000256" key="10">
    <source>
        <dbReference type="PROSITE-ProRule" id="PRU00504"/>
    </source>
</evidence>
<dbReference type="GeneID" id="118416642"/>
<dbReference type="InterPro" id="IPR017907">
    <property type="entry name" value="Znf_RING_CS"/>
</dbReference>
<evidence type="ECO:0000256" key="6">
    <source>
        <dbReference type="ARBA" id="ARBA00022737"/>
    </source>
</evidence>
<dbReference type="Pfam" id="PF13445">
    <property type="entry name" value="zf-RING_UBOX"/>
    <property type="match status" value="1"/>
</dbReference>
<evidence type="ECO:0000256" key="4">
    <source>
        <dbReference type="ARBA" id="ARBA00022553"/>
    </source>
</evidence>
<dbReference type="GO" id="GO:0061630">
    <property type="term" value="F:ubiquitin protein ligase activity"/>
    <property type="evidence" value="ECO:0000318"/>
    <property type="project" value="GO_Central"/>
</dbReference>
<evidence type="ECO:0000256" key="1">
    <source>
        <dbReference type="ARBA" id="ARBA00000900"/>
    </source>
</evidence>
<feature type="domain" description="RING-type" evidence="12">
    <location>
        <begin position="19"/>
        <end position="59"/>
    </location>
</feature>
<evidence type="ECO:0000259" key="13">
    <source>
        <dbReference type="PROSITE" id="PS50119"/>
    </source>
</evidence>
<dbReference type="SUPFAM" id="SSF101898">
    <property type="entry name" value="NHL repeat"/>
    <property type="match status" value="1"/>
</dbReference>
<dbReference type="CDD" id="cd05819">
    <property type="entry name" value="NHL"/>
    <property type="match status" value="1"/>
</dbReference>
<dbReference type="Pfam" id="PF01436">
    <property type="entry name" value="NHL"/>
    <property type="match status" value="2"/>
</dbReference>
<dbReference type="InterPro" id="IPR011042">
    <property type="entry name" value="6-blade_b-propeller_TolB-like"/>
</dbReference>
<dbReference type="InterPro" id="IPR050952">
    <property type="entry name" value="TRIM-NHL_E3_ligases"/>
</dbReference>
<evidence type="ECO:0000313" key="14">
    <source>
        <dbReference type="Proteomes" id="UP000001554"/>
    </source>
</evidence>
<evidence type="ECO:0000259" key="12">
    <source>
        <dbReference type="PROSITE" id="PS50089"/>
    </source>
</evidence>